<dbReference type="Proteomes" id="UP000681870">
    <property type="component" value="Unassembled WGS sequence"/>
</dbReference>
<keyword evidence="3" id="KW-1185">Reference proteome</keyword>
<dbReference type="EMBL" id="JAGXBY010000001">
    <property type="protein sequence ID" value="MBS3678728.1"/>
    <property type="molecule type" value="Genomic_DNA"/>
</dbReference>
<evidence type="ECO:0000313" key="3">
    <source>
        <dbReference type="Proteomes" id="UP000681870"/>
    </source>
</evidence>
<feature type="transmembrane region" description="Helical" evidence="1">
    <location>
        <begin position="53"/>
        <end position="74"/>
    </location>
</feature>
<protein>
    <submittedName>
        <fullName evidence="2">Uncharacterized protein</fullName>
    </submittedName>
</protein>
<evidence type="ECO:0000256" key="1">
    <source>
        <dbReference type="SAM" id="Phobius"/>
    </source>
</evidence>
<organism evidence="2 3">
    <name type="scientific">Ornithinibacillus massiliensis</name>
    <dbReference type="NCBI Taxonomy" id="1944633"/>
    <lineage>
        <taxon>Bacteria</taxon>
        <taxon>Bacillati</taxon>
        <taxon>Bacillota</taxon>
        <taxon>Bacilli</taxon>
        <taxon>Bacillales</taxon>
        <taxon>Bacillaceae</taxon>
        <taxon>Ornithinibacillus</taxon>
    </lineage>
</organism>
<feature type="transmembrane region" description="Helical" evidence="1">
    <location>
        <begin position="29"/>
        <end position="47"/>
    </location>
</feature>
<name>A0ABS5M8U6_9BACI</name>
<dbReference type="RefSeq" id="WP_211740831.1">
    <property type="nucleotide sequence ID" value="NZ_JAGXBY010000001.1"/>
</dbReference>
<keyword evidence="1" id="KW-1133">Transmembrane helix</keyword>
<evidence type="ECO:0000313" key="2">
    <source>
        <dbReference type="EMBL" id="MBS3678728.1"/>
    </source>
</evidence>
<keyword evidence="1" id="KW-0812">Transmembrane</keyword>
<keyword evidence="1" id="KW-0472">Membrane</keyword>
<gene>
    <name evidence="2" type="ORF">KGF86_00715</name>
</gene>
<feature type="transmembrane region" description="Helical" evidence="1">
    <location>
        <begin position="81"/>
        <end position="103"/>
    </location>
</feature>
<sequence>MSYFISYVLSVTLTSLSYYVGSHVVKNGIALWKAFVIGTAVVTLGALTEAFGAPIWLIVLTPFPVGMLLLYVFLKKPFLKWLLTYSTILLIYTIVHIIMSYFFDFHSLIPAWKLS</sequence>
<comment type="caution">
    <text evidence="2">The sequence shown here is derived from an EMBL/GenBank/DDBJ whole genome shotgun (WGS) entry which is preliminary data.</text>
</comment>
<reference evidence="2 3" key="1">
    <citation type="submission" date="2021-05" db="EMBL/GenBank/DDBJ databases">
        <title>Ornithinibacillus massiliensis sp. nov.</title>
        <authorList>
            <person name="Iwaza R."/>
            <person name="Lagier J.-C."/>
            <person name="Raoult D."/>
        </authorList>
    </citation>
    <scope>NUCLEOTIDE SEQUENCE [LARGE SCALE GENOMIC DNA]</scope>
    <source>
        <strain evidence="2 3">Marseille-P3601</strain>
    </source>
</reference>
<feature type="transmembrane region" description="Helical" evidence="1">
    <location>
        <begin position="6"/>
        <end position="22"/>
    </location>
</feature>
<proteinExistence type="predicted"/>
<accession>A0ABS5M8U6</accession>